<sequence length="585" mass="66072">MTTTKPKLFKRMSIAIGRRFSLFRGEDKVNLDSADISTPSCNDNHPIPHLPSSTSNVVQPSTDASQVIQDPSQHDSQILGPPEFRSPGLTYEALCAQLRVIICGRDDEKLDRLCAMVRDNTFGIFDSEVRGLCESAEIIFLCRMWLYKAFTAERNSAPIADLFSKLSGYGKILDQINLLFAAFIPNVNATKPMSEKKARKKIEKYKGQFKDMMTVLFRSAVHLDAAVRQIMHQELRKLPIVSPLQLFIIHIIVLLKQKHPLLAPRASQNAVLGGDFVQEPTSRSTTLPIGPTLATESSSSNDVVQFFDGQLVSEPPRRLSTMQLSSPPPNAPSTYYMESNTTSSGVGQVTVDNESRVVSHRASLSAGMLPQQELPLEDASPARAARRTRDSDKRHTSTDEHPSPRKSSARLPEAKKRKRSRRKRRHEEEDSDLDMPRHESSTRRAPTKKKGKQDSSSEEDTGDSESKSEAEESDLSSDEDRRQRRQRRDKRHLHHRDSARRRRSHRRRQSSNESDYDVNITSFHYRSRNSRTGISRSEFRELVNPSSIPLELLPRGQALAQVVDIIKAYNATSTSYYYAGPSRHQ</sequence>
<feature type="compositionally biased region" description="Polar residues" evidence="1">
    <location>
        <begin position="332"/>
        <end position="352"/>
    </location>
</feature>
<feature type="region of interest" description="Disordered" evidence="1">
    <location>
        <begin position="317"/>
        <end position="516"/>
    </location>
</feature>
<dbReference type="AlphaFoldDB" id="A0A409YW98"/>
<gene>
    <name evidence="2" type="ORF">CVT24_010054</name>
</gene>
<evidence type="ECO:0000313" key="2">
    <source>
        <dbReference type="EMBL" id="PPR07262.1"/>
    </source>
</evidence>
<organism evidence="2 3">
    <name type="scientific">Panaeolus cyanescens</name>
    <dbReference type="NCBI Taxonomy" id="181874"/>
    <lineage>
        <taxon>Eukaryota</taxon>
        <taxon>Fungi</taxon>
        <taxon>Dikarya</taxon>
        <taxon>Basidiomycota</taxon>
        <taxon>Agaricomycotina</taxon>
        <taxon>Agaricomycetes</taxon>
        <taxon>Agaricomycetidae</taxon>
        <taxon>Agaricales</taxon>
        <taxon>Agaricineae</taxon>
        <taxon>Galeropsidaceae</taxon>
        <taxon>Panaeolus</taxon>
    </lineage>
</organism>
<dbReference type="InParanoid" id="A0A409YW98"/>
<feature type="compositionally biased region" description="Polar residues" evidence="1">
    <location>
        <begin position="51"/>
        <end position="76"/>
    </location>
</feature>
<proteinExistence type="predicted"/>
<evidence type="ECO:0000313" key="3">
    <source>
        <dbReference type="Proteomes" id="UP000284842"/>
    </source>
</evidence>
<feature type="compositionally biased region" description="Basic residues" evidence="1">
    <location>
        <begin position="415"/>
        <end position="425"/>
    </location>
</feature>
<accession>A0A409YW98</accession>
<feature type="compositionally biased region" description="Basic and acidic residues" evidence="1">
    <location>
        <begin position="387"/>
        <end position="403"/>
    </location>
</feature>
<evidence type="ECO:0000256" key="1">
    <source>
        <dbReference type="SAM" id="MobiDB-lite"/>
    </source>
</evidence>
<reference evidence="2 3" key="1">
    <citation type="journal article" date="2018" name="Evol. Lett.">
        <title>Horizontal gene cluster transfer increased hallucinogenic mushroom diversity.</title>
        <authorList>
            <person name="Reynolds H.T."/>
            <person name="Vijayakumar V."/>
            <person name="Gluck-Thaler E."/>
            <person name="Korotkin H.B."/>
            <person name="Matheny P.B."/>
            <person name="Slot J.C."/>
        </authorList>
    </citation>
    <scope>NUCLEOTIDE SEQUENCE [LARGE SCALE GENOMIC DNA]</scope>
    <source>
        <strain evidence="2 3">2629</strain>
    </source>
</reference>
<feature type="region of interest" description="Disordered" evidence="1">
    <location>
        <begin position="48"/>
        <end position="81"/>
    </location>
</feature>
<feature type="compositionally biased region" description="Basic residues" evidence="1">
    <location>
        <begin position="483"/>
        <end position="509"/>
    </location>
</feature>
<protein>
    <submittedName>
        <fullName evidence="2">Uncharacterized protein</fullName>
    </submittedName>
</protein>
<name>A0A409YW98_9AGAR</name>
<dbReference type="Proteomes" id="UP000284842">
    <property type="component" value="Unassembled WGS sequence"/>
</dbReference>
<dbReference type="EMBL" id="NHTK01000483">
    <property type="protein sequence ID" value="PPR07262.1"/>
    <property type="molecule type" value="Genomic_DNA"/>
</dbReference>
<comment type="caution">
    <text evidence="2">The sequence shown here is derived from an EMBL/GenBank/DDBJ whole genome shotgun (WGS) entry which is preliminary data.</text>
</comment>
<keyword evidence="3" id="KW-1185">Reference proteome</keyword>